<accession>A0A6J6NNA6</accession>
<organism evidence="1">
    <name type="scientific">freshwater metagenome</name>
    <dbReference type="NCBI Taxonomy" id="449393"/>
    <lineage>
        <taxon>unclassified sequences</taxon>
        <taxon>metagenomes</taxon>
        <taxon>ecological metagenomes</taxon>
    </lineage>
</organism>
<proteinExistence type="predicted"/>
<dbReference type="EMBL" id="CAEZXB010000040">
    <property type="protein sequence ID" value="CAB4686254.1"/>
    <property type="molecule type" value="Genomic_DNA"/>
</dbReference>
<gene>
    <name evidence="1" type="ORF">UFOPK2342_01502</name>
</gene>
<dbReference type="AlphaFoldDB" id="A0A6J6NNA6"/>
<evidence type="ECO:0000313" key="1">
    <source>
        <dbReference type="EMBL" id="CAB4686254.1"/>
    </source>
</evidence>
<protein>
    <submittedName>
        <fullName evidence="1">Unannotated protein</fullName>
    </submittedName>
</protein>
<name>A0A6J6NNA6_9ZZZZ</name>
<sequence length="552" mass="58900">MRIRSVVALATLSAFALGAITTSASAIDAATPTYVLSKNEAVTITPFATSGDTIGGTILRGTPDGMGAMANADGTITLLSNHEISTSQTEAIAAAKPTGTYASSISRMIYNPATNAVTSVSPLIKSVSYYSYILDEFTKDWTLSSPVSTPYKDAYNAPLFSNGLSRFCSATLAPAGTFSYSETVSKKVGKKTTTSVVKYGYDGAVYFTGEESGDWSRVFGVSMDGEAIQLPYFGLASWENYHPAPSSATKIKTVLMGNEDGSATASQVYMYVGTKKTQGDTFADKAGLHGGDLFVLNVPSAKTDNIFRTEIGKNKKTPANFTKIGWNPDSSGTTMEAQLGGTTFARVEDGEFDPTNPNVYYFITTESNKDPKATAANPLTPTVSRDGGALWRFTFNDVANPTQGGQLEMLLDGSESLYLSKPDNLAIDPKGYLILQEDPGNNDQVSRVIAYRISDGKMAVIGQFDEQYFKTGAAKFITRDEETSGAIHVTSVLNKGDGASYFMFNAQVHSTVAAARPDLAKAANIAQLQAEAIEGGQYYLMKISDWTKVFAG</sequence>
<dbReference type="Pfam" id="PF05787">
    <property type="entry name" value="PhoX"/>
    <property type="match status" value="1"/>
</dbReference>
<dbReference type="InterPro" id="IPR008557">
    <property type="entry name" value="PhoX"/>
</dbReference>
<reference evidence="1" key="1">
    <citation type="submission" date="2020-05" db="EMBL/GenBank/DDBJ databases">
        <authorList>
            <person name="Chiriac C."/>
            <person name="Salcher M."/>
            <person name="Ghai R."/>
            <person name="Kavagutti S V."/>
        </authorList>
    </citation>
    <scope>NUCLEOTIDE SEQUENCE</scope>
</reference>